<feature type="transmembrane region" description="Helical" evidence="1">
    <location>
        <begin position="48"/>
        <end position="69"/>
    </location>
</feature>
<evidence type="ECO:0008006" key="4">
    <source>
        <dbReference type="Google" id="ProtNLM"/>
    </source>
</evidence>
<name>Q2FPL2_METHJ</name>
<keyword evidence="1" id="KW-0472">Membrane</keyword>
<feature type="transmembrane region" description="Helical" evidence="1">
    <location>
        <begin position="270"/>
        <end position="289"/>
    </location>
</feature>
<feature type="transmembrane region" description="Helical" evidence="1">
    <location>
        <begin position="108"/>
        <end position="131"/>
    </location>
</feature>
<protein>
    <recommendedName>
        <fullName evidence="4">Transmembrane protein</fullName>
    </recommendedName>
</protein>
<sequence>MLKEEWRIHSTMFGSLNFALFPVMICAIAFMGTFLFPLIQTTMPIGDLVILIHAQYLMLGFMVGAFGLLGNEVMNRRFGQASLLAFSARTLPLSPRYIFTIFVLKDTLYYFFLWIFPLGAGFLAGSLFTGIPVFYPLNILLTLTLSFLTGMSVVFFLSSLYGRSVRALFLFLILAGFVFLGWFMFTGTNPTTLFPPLILFYQFSWHLLLGSVMLVLVPCCIALLLFSPDIQSGTKNYPNRMKPLIRHLNRFPNPPLAAKDVIDLWRSGSIVGQTIFSFLVPLITIWFFLSLLDEYVSTIHLLLTFAMITGIIASTMYTWLCMFDSFSIYALLPLHVRDVITSKITSFTLLQVIPIFFMAVITFLSGQGEFLLPVLVLTLSVSYYVLAVSIWLTGLSPNVLVYNGRVMVQYFLLIGIALSIFGSLTVMNPWFGLAGVGLFIPAFVLVRLGMRKWDREEVVVY</sequence>
<evidence type="ECO:0000313" key="3">
    <source>
        <dbReference type="Proteomes" id="UP000001941"/>
    </source>
</evidence>
<dbReference type="EnsemblBacteria" id="ABD40753">
    <property type="protein sequence ID" value="ABD40753"/>
    <property type="gene ID" value="Mhun_1003"/>
</dbReference>
<feature type="transmembrane region" description="Helical" evidence="1">
    <location>
        <begin position="430"/>
        <end position="448"/>
    </location>
</feature>
<keyword evidence="1" id="KW-1133">Transmembrane helix</keyword>
<keyword evidence="1" id="KW-0812">Transmembrane</keyword>
<dbReference type="Proteomes" id="UP000001941">
    <property type="component" value="Chromosome"/>
</dbReference>
<dbReference type="AlphaFoldDB" id="Q2FPL2"/>
<feature type="transmembrane region" description="Helical" evidence="1">
    <location>
        <begin position="370"/>
        <end position="394"/>
    </location>
</feature>
<proteinExistence type="predicted"/>
<dbReference type="STRING" id="323259.Mhun_1003"/>
<evidence type="ECO:0000313" key="2">
    <source>
        <dbReference type="EMBL" id="ABD40753.1"/>
    </source>
</evidence>
<reference evidence="3" key="1">
    <citation type="journal article" date="2016" name="Stand. Genomic Sci.">
        <title>Complete genome sequence of Methanospirillum hungatei type strain JF1.</title>
        <authorList>
            <person name="Gunsalus R.P."/>
            <person name="Cook L.E."/>
            <person name="Crable B."/>
            <person name="Rohlin L."/>
            <person name="McDonald E."/>
            <person name="Mouttaki H."/>
            <person name="Sieber J.R."/>
            <person name="Poweleit N."/>
            <person name="Zhou H."/>
            <person name="Lapidus A.L."/>
            <person name="Daligault H.E."/>
            <person name="Land M."/>
            <person name="Gilna P."/>
            <person name="Ivanova N."/>
            <person name="Kyrpides N."/>
            <person name="Culley D.E."/>
            <person name="McInerney M.J."/>
        </authorList>
    </citation>
    <scope>NUCLEOTIDE SEQUENCE [LARGE SCALE GENOMIC DNA]</scope>
    <source>
        <strain evidence="3">ATCC 27890 / DSM 864 / NBRC 100397 / JF-1</strain>
    </source>
</reference>
<gene>
    <name evidence="2" type="ordered locus">Mhun_1003</name>
</gene>
<feature type="transmembrane region" description="Helical" evidence="1">
    <location>
        <begin position="205"/>
        <end position="226"/>
    </location>
</feature>
<evidence type="ECO:0000256" key="1">
    <source>
        <dbReference type="SAM" id="Phobius"/>
    </source>
</evidence>
<accession>Q2FPL2</accession>
<dbReference type="InParanoid" id="Q2FPL2"/>
<dbReference type="HOGENOM" id="CLU_046089_0_0_2"/>
<feature type="transmembrane region" description="Helical" evidence="1">
    <location>
        <begin position="344"/>
        <end position="364"/>
    </location>
</feature>
<feature type="transmembrane region" description="Helical" evidence="1">
    <location>
        <begin position="301"/>
        <end position="332"/>
    </location>
</feature>
<organism evidence="2 3">
    <name type="scientific">Methanospirillum hungatei JF-1 (strain ATCC 27890 / DSM 864 / NBRC 100397 / JF-1)</name>
    <dbReference type="NCBI Taxonomy" id="323259"/>
    <lineage>
        <taxon>Archaea</taxon>
        <taxon>Methanobacteriati</taxon>
        <taxon>Methanobacteriota</taxon>
        <taxon>Stenosarchaea group</taxon>
        <taxon>Methanomicrobia</taxon>
        <taxon>Methanomicrobiales</taxon>
        <taxon>Methanospirillaceae</taxon>
        <taxon>Methanospirillum</taxon>
    </lineage>
</organism>
<feature type="transmembrane region" description="Helical" evidence="1">
    <location>
        <begin position="167"/>
        <end position="185"/>
    </location>
</feature>
<feature type="transmembrane region" description="Helical" evidence="1">
    <location>
        <begin position="12"/>
        <end position="36"/>
    </location>
</feature>
<dbReference type="eggNOG" id="arCOG04521">
    <property type="taxonomic scope" value="Archaea"/>
</dbReference>
<feature type="transmembrane region" description="Helical" evidence="1">
    <location>
        <begin position="137"/>
        <end position="160"/>
    </location>
</feature>
<keyword evidence="3" id="KW-1185">Reference proteome</keyword>
<dbReference type="EMBL" id="CP000254">
    <property type="protein sequence ID" value="ABD40753.1"/>
    <property type="molecule type" value="Genomic_DNA"/>
</dbReference>
<dbReference type="KEGG" id="mhu:Mhun_1003"/>
<feature type="transmembrane region" description="Helical" evidence="1">
    <location>
        <begin position="406"/>
        <end position="424"/>
    </location>
</feature>